<dbReference type="RefSeq" id="WP_169681390.1">
    <property type="nucleotide sequence ID" value="NZ_JABBNU010000006.1"/>
</dbReference>
<evidence type="ECO:0000259" key="6">
    <source>
        <dbReference type="Pfam" id="PF04542"/>
    </source>
</evidence>
<dbReference type="InterPro" id="IPR014284">
    <property type="entry name" value="RNA_pol_sigma-70_dom"/>
</dbReference>
<feature type="domain" description="RNA polymerase sigma-70 region 2" evidence="6">
    <location>
        <begin position="32"/>
        <end position="97"/>
    </location>
</feature>
<dbReference type="PANTHER" id="PTHR43133:SF8">
    <property type="entry name" value="RNA POLYMERASE SIGMA FACTOR HI_1459-RELATED"/>
    <property type="match status" value="1"/>
</dbReference>
<comment type="similarity">
    <text evidence="1">Belongs to the sigma-70 factor family. ECF subfamily.</text>
</comment>
<evidence type="ECO:0000256" key="2">
    <source>
        <dbReference type="ARBA" id="ARBA00023015"/>
    </source>
</evidence>
<evidence type="ECO:0000256" key="3">
    <source>
        <dbReference type="ARBA" id="ARBA00023082"/>
    </source>
</evidence>
<dbReference type="AlphaFoldDB" id="A0A848IWN9"/>
<dbReference type="Pfam" id="PF04542">
    <property type="entry name" value="Sigma70_r2"/>
    <property type="match status" value="1"/>
</dbReference>
<dbReference type="Pfam" id="PF08281">
    <property type="entry name" value="Sigma70_r4_2"/>
    <property type="match status" value="1"/>
</dbReference>
<dbReference type="GO" id="GO:0006352">
    <property type="term" value="P:DNA-templated transcription initiation"/>
    <property type="evidence" value="ECO:0007669"/>
    <property type="project" value="InterPro"/>
</dbReference>
<feature type="domain" description="RNA polymerase sigma factor 70 region 4 type 2" evidence="7">
    <location>
        <begin position="133"/>
        <end position="185"/>
    </location>
</feature>
<dbReference type="GO" id="GO:0016987">
    <property type="term" value="F:sigma factor activity"/>
    <property type="evidence" value="ECO:0007669"/>
    <property type="project" value="UniProtKB-KW"/>
</dbReference>
<name>A0A848IWN9_9BACT</name>
<dbReference type="InterPro" id="IPR036388">
    <property type="entry name" value="WH-like_DNA-bd_sf"/>
</dbReference>
<protein>
    <submittedName>
        <fullName evidence="8">Sigma-70 family RNA polymerase sigma factor</fullName>
    </submittedName>
</protein>
<reference evidence="8 9" key="1">
    <citation type="submission" date="2020-04" db="EMBL/GenBank/DDBJ databases">
        <title>Flammeovirgaceae bacterium KN852 isolated from deep sea.</title>
        <authorList>
            <person name="Zhang D.-C."/>
        </authorList>
    </citation>
    <scope>NUCLEOTIDE SEQUENCE [LARGE SCALE GENOMIC DNA]</scope>
    <source>
        <strain evidence="8 9">KN852</strain>
    </source>
</reference>
<dbReference type="Gene3D" id="1.10.10.10">
    <property type="entry name" value="Winged helix-like DNA-binding domain superfamily/Winged helix DNA-binding domain"/>
    <property type="match status" value="1"/>
</dbReference>
<dbReference type="PANTHER" id="PTHR43133">
    <property type="entry name" value="RNA POLYMERASE ECF-TYPE SIGMA FACTO"/>
    <property type="match status" value="1"/>
</dbReference>
<dbReference type="InterPro" id="IPR013324">
    <property type="entry name" value="RNA_pol_sigma_r3/r4-like"/>
</dbReference>
<sequence>MFFKRKNISSLTDLEIIAAYRQNNDSEYISVLYSRYIDKAYGVALKYLSDREMAKDIVMEVYGQLGEDVVRYEISNFSSWLYVKVKNSALMRIRKEKPQLFVNGEKKDQVFMEIHDDGHHMVEEKVRLEDDLDQLKQCIDRLKEDQKRCVTLFFLEEKSYDLIHEELKIDLKKVKSYIQNGKRNLKICMEAALGKKDHAH</sequence>
<keyword evidence="3" id="KW-0731">Sigma factor</keyword>
<keyword evidence="9" id="KW-1185">Reference proteome</keyword>
<dbReference type="InterPro" id="IPR007627">
    <property type="entry name" value="RNA_pol_sigma70_r2"/>
</dbReference>
<dbReference type="SUPFAM" id="SSF88659">
    <property type="entry name" value="Sigma3 and sigma4 domains of RNA polymerase sigma factors"/>
    <property type="match status" value="1"/>
</dbReference>
<dbReference type="Gene3D" id="1.10.1740.10">
    <property type="match status" value="1"/>
</dbReference>
<evidence type="ECO:0000313" key="8">
    <source>
        <dbReference type="EMBL" id="NMM48943.1"/>
    </source>
</evidence>
<dbReference type="InterPro" id="IPR013249">
    <property type="entry name" value="RNA_pol_sigma70_r4_t2"/>
</dbReference>
<gene>
    <name evidence="8" type="ORF">HH304_11075</name>
</gene>
<keyword evidence="5" id="KW-0804">Transcription</keyword>
<evidence type="ECO:0000313" key="9">
    <source>
        <dbReference type="Proteomes" id="UP000559010"/>
    </source>
</evidence>
<dbReference type="InterPro" id="IPR013325">
    <property type="entry name" value="RNA_pol_sigma_r2"/>
</dbReference>
<accession>A0A848IWN9</accession>
<dbReference type="Proteomes" id="UP000559010">
    <property type="component" value="Unassembled WGS sequence"/>
</dbReference>
<dbReference type="NCBIfam" id="TIGR02937">
    <property type="entry name" value="sigma70-ECF"/>
    <property type="match status" value="1"/>
</dbReference>
<proteinExistence type="inferred from homology"/>
<evidence type="ECO:0000259" key="7">
    <source>
        <dbReference type="Pfam" id="PF08281"/>
    </source>
</evidence>
<dbReference type="GO" id="GO:0003677">
    <property type="term" value="F:DNA binding"/>
    <property type="evidence" value="ECO:0007669"/>
    <property type="project" value="UniProtKB-KW"/>
</dbReference>
<dbReference type="EMBL" id="JABBNU010000006">
    <property type="protein sequence ID" value="NMM48943.1"/>
    <property type="molecule type" value="Genomic_DNA"/>
</dbReference>
<evidence type="ECO:0000256" key="5">
    <source>
        <dbReference type="ARBA" id="ARBA00023163"/>
    </source>
</evidence>
<keyword evidence="2" id="KW-0805">Transcription regulation</keyword>
<organism evidence="8 9">
    <name type="scientific">Marinigracilibium pacificum</name>
    <dbReference type="NCBI Taxonomy" id="2729599"/>
    <lineage>
        <taxon>Bacteria</taxon>
        <taxon>Pseudomonadati</taxon>
        <taxon>Bacteroidota</taxon>
        <taxon>Cytophagia</taxon>
        <taxon>Cytophagales</taxon>
        <taxon>Flammeovirgaceae</taxon>
        <taxon>Marinigracilibium</taxon>
    </lineage>
</organism>
<dbReference type="InterPro" id="IPR039425">
    <property type="entry name" value="RNA_pol_sigma-70-like"/>
</dbReference>
<dbReference type="SUPFAM" id="SSF88946">
    <property type="entry name" value="Sigma2 domain of RNA polymerase sigma factors"/>
    <property type="match status" value="1"/>
</dbReference>
<keyword evidence="4" id="KW-0238">DNA-binding</keyword>
<comment type="caution">
    <text evidence="8">The sequence shown here is derived from an EMBL/GenBank/DDBJ whole genome shotgun (WGS) entry which is preliminary data.</text>
</comment>
<evidence type="ECO:0000256" key="4">
    <source>
        <dbReference type="ARBA" id="ARBA00023125"/>
    </source>
</evidence>
<evidence type="ECO:0000256" key="1">
    <source>
        <dbReference type="ARBA" id="ARBA00010641"/>
    </source>
</evidence>